<dbReference type="Proteomes" id="UP000289952">
    <property type="component" value="Chromosome"/>
</dbReference>
<proteinExistence type="predicted"/>
<dbReference type="RefSeq" id="WP_129621049.1">
    <property type="nucleotide sequence ID" value="NZ_LR214972.1"/>
</dbReference>
<organism evidence="1 2">
    <name type="scientific">Mycoplasmopsis bovirhinis</name>
    <dbReference type="NCBI Taxonomy" id="29553"/>
    <lineage>
        <taxon>Bacteria</taxon>
        <taxon>Bacillati</taxon>
        <taxon>Mycoplasmatota</taxon>
        <taxon>Mycoplasmoidales</taxon>
        <taxon>Metamycoplasmataceae</taxon>
        <taxon>Mycoplasmopsis</taxon>
    </lineage>
</organism>
<accession>A0A449ACZ3</accession>
<sequence>MKKLSLKTKVLLSAGLITLVSGSTVGGMFAYAKNSDELNGTYSGFTQRELRNDFSQIRDEQNKLKPEIAILNPSKSRIVATVNETYDKFAFVTDPKTWYDFDQFFKIYYELFNESFILQVKYGSFSFYNEYVLAVKPKQFIEFTLWFFNNVSWGPDLLTLDSFRIVQGVEQNGNSITLGSHASLHKESSEIKFFPDAFFGSMPIYSTSQGQGNAVDALTYSLFDDKVSKANLDSFLENIPAATALKNNSGKYFVKLNNPTNLIGQEFLVLPNEAKKETDFALTQQEKAEGHGTFVIPTNSTVDSLKTFIKNNFLDENEGNKYLEIFKNSSNANAQRKFQKAKVVNVQLNQVQTTMSIVFEFGDGTQHTYVMKSEDKDPFWFSAYETFKTILDANLKSFLDFYDYESYVQNSDKSKKKFWIFKNGNKQALYQTRTEALDKNKKAIKDSNLNNKIDEHVFEIELESFSVVDGVFKAQFNKNINIEFDAKNLTDDVLNAFDEFKAAIGYRGSISPAALQYGPEDVTMVDAEGKQLKGLETRQYQVYVETYNGLINRVLRKYPHLKVKLNGPHIVKKLNKDYVYEYSIEEGDFYGLSDSDRIGIPLLLAASLDDFDGLPTDFLKYVGAHEYGHHFTLDSSQALNDNSKAVLVGGLSTNRGINESSYYSIDALRNYLNARTNLEVTRVNSLGNESEKGSFLKFTYIKNDGTKYVETKEDIWGSADNDRQNIANIINNPKRRFLQDFEGIQKAAKLRDVKLGDLFIANSFDEESGTLNPYIGGILKSFSGTKDNFQFEDVVIGKLLASLKDGLGTNLTEKAVQINPNNPNEYSLNPVTFGQNEAGNTVVRAINMFDLNGNPVINVPLNTPLTQAELTYVQTRIATIRKSFQDLITRTVSESGWNTGNTIITADPKLNLVGFFNRVHSKTLLDKYLSRTNQAEINPDYNNIFAQNNTRNAFEYTAIDNSNNLVSQVFDLLNSSVPHLNQSQHNFSYYYLSQSNNVYAFVDKQSDNNYAIKASYTMPRTTWSDLHIESYIRHNNLINYLARQGTYINSQMQVAFHVNFSGIFTGMRNVNSQIKYNFLFLNDNNQLQDPELFFQYSKNKEYVDKNFKKIVLNNLKGRLTLTNGKSLYEAYPEGKFALITDAGKTNKSPAFTSLADLFEYISIDYSKAKLVDAATETYNWDIDYVKTKIDFDLFKAAAANEQGISEILNYEQLLANEIMERFIKSHHFGFVKNFNPAKELLNNSAIFSKRYGVTFDDPQFTRSFVLDKTVTPTKASSVKVFDVKDIQDMFVKYVQENFGISHPDKVEEIVNNLNSQDLWRLLGNSMWFDYLGITGENQEIYYSLFSDGNPSSDVINYNLTRVEPLVNDKFTDYVYSLSETLTRDYVQTTYIPSWDDFGGLPSYVKGVNEAQTGLDYVIDATRLAFWKDRQNNQKSISDSVYALLNAQYLENKKYVTQKTFYQNLLDRKADYEKYKEYDDAVSNNGKLVNGQRVSFANEDEKKEYENLRNAQLAKLTSIDAQSSLKATLEQLRTLGRALPDAESFMSYGETRNSSYFGNLLSKNNGYFKDRFQKLTIGMELYDDLGNEVIDNTIRLKDFEGNAITSRPKAFFISQLLNYGVGSRNISGIFRHRGMDAVAMYGYIKNDLASKVKFVKFTDLETQEVKYLPINISKTNNIFYLQKQGDANSKVHLEDLGYTSWVSDYGIMGKYRDALLLPKHSYILEFVDEKYNFVANFSLGDLETISENGKTSSQAPIKITNQLDNNNQKTGKAVISIDYQFNITG</sequence>
<dbReference type="NCBIfam" id="NF012210">
    <property type="entry name" value="PDxFFG"/>
    <property type="match status" value="1"/>
</dbReference>
<dbReference type="OrthoDB" id="403891at2"/>
<evidence type="ECO:0000313" key="2">
    <source>
        <dbReference type="Proteomes" id="UP000289952"/>
    </source>
</evidence>
<reference evidence="1 2" key="1">
    <citation type="submission" date="2019-01" db="EMBL/GenBank/DDBJ databases">
        <authorList>
            <consortium name="Pathogen Informatics"/>
        </authorList>
    </citation>
    <scope>NUCLEOTIDE SEQUENCE [LARGE SCALE GENOMIC DNA]</scope>
    <source>
        <strain evidence="1 2">NCTC10118</strain>
    </source>
</reference>
<gene>
    <name evidence="1" type="ORF">NCTC10118_00167</name>
</gene>
<protein>
    <recommendedName>
        <fullName evidence="3">PDxFFG protein</fullName>
    </recommendedName>
</protein>
<keyword evidence="2" id="KW-1185">Reference proteome</keyword>
<evidence type="ECO:0008006" key="3">
    <source>
        <dbReference type="Google" id="ProtNLM"/>
    </source>
</evidence>
<evidence type="ECO:0000313" key="1">
    <source>
        <dbReference type="EMBL" id="VEU62853.1"/>
    </source>
</evidence>
<dbReference type="EMBL" id="LR214972">
    <property type="protein sequence ID" value="VEU62853.1"/>
    <property type="molecule type" value="Genomic_DNA"/>
</dbReference>
<name>A0A449ACZ3_9BACT</name>